<evidence type="ECO:0000313" key="2">
    <source>
        <dbReference type="Proteomes" id="UP001345013"/>
    </source>
</evidence>
<proteinExistence type="predicted"/>
<organism evidence="1 2">
    <name type="scientific">Lithohypha guttulata</name>
    <dbReference type="NCBI Taxonomy" id="1690604"/>
    <lineage>
        <taxon>Eukaryota</taxon>
        <taxon>Fungi</taxon>
        <taxon>Dikarya</taxon>
        <taxon>Ascomycota</taxon>
        <taxon>Pezizomycotina</taxon>
        <taxon>Eurotiomycetes</taxon>
        <taxon>Chaetothyriomycetidae</taxon>
        <taxon>Chaetothyriales</taxon>
        <taxon>Trichomeriaceae</taxon>
        <taxon>Lithohypha</taxon>
    </lineage>
</organism>
<gene>
    <name evidence="1" type="ORF">LTR24_008121</name>
</gene>
<sequence length="237" mass="27546">MSKSSLTALPPEIRTKIYIQLFRTTPVTVHVFLQDKQPWPLCWDNEKKTCISLLLACKTINDEATQLFLDETPFEFMQYGCACLSHIAKDETAKLPQIQHLRLIDNNPRHHLDMSRFIRVMKKSLQDGRKLQDLTMDYGRWASLPYSTQSQYLEACLNFTESLHLEMDLTARDNICSGWLYAASIDQERRISLQKLFPFGSWDRESSKLEKIASHLRNIYFLQSAPEITLVNNLLSD</sequence>
<keyword evidence="2" id="KW-1185">Reference proteome</keyword>
<name>A0ABR0K2T2_9EURO</name>
<dbReference type="EMBL" id="JAVRRG010000134">
    <property type="protein sequence ID" value="KAK5081818.1"/>
    <property type="molecule type" value="Genomic_DNA"/>
</dbReference>
<protein>
    <submittedName>
        <fullName evidence="1">Uncharacterized protein</fullName>
    </submittedName>
</protein>
<comment type="caution">
    <text evidence="1">The sequence shown here is derived from an EMBL/GenBank/DDBJ whole genome shotgun (WGS) entry which is preliminary data.</text>
</comment>
<reference evidence="1 2" key="1">
    <citation type="submission" date="2023-08" db="EMBL/GenBank/DDBJ databases">
        <title>Black Yeasts Isolated from many extreme environments.</title>
        <authorList>
            <person name="Coleine C."/>
            <person name="Stajich J.E."/>
            <person name="Selbmann L."/>
        </authorList>
    </citation>
    <scope>NUCLEOTIDE SEQUENCE [LARGE SCALE GENOMIC DNA]</scope>
    <source>
        <strain evidence="1 2">CCFEE 5885</strain>
    </source>
</reference>
<accession>A0ABR0K2T2</accession>
<evidence type="ECO:0000313" key="1">
    <source>
        <dbReference type="EMBL" id="KAK5081818.1"/>
    </source>
</evidence>
<dbReference type="Proteomes" id="UP001345013">
    <property type="component" value="Unassembled WGS sequence"/>
</dbReference>